<comment type="caution">
    <text evidence="2">The sequence shown here is derived from an EMBL/GenBank/DDBJ whole genome shotgun (WGS) entry which is preliminary data.</text>
</comment>
<dbReference type="EMBL" id="JAPRAT010000001">
    <property type="protein sequence ID" value="MCZ0701648.1"/>
    <property type="molecule type" value="Genomic_DNA"/>
</dbReference>
<dbReference type="PANTHER" id="PTHR33990">
    <property type="entry name" value="PROTEIN YJDN-RELATED"/>
    <property type="match status" value="1"/>
</dbReference>
<sequence>MTTVQPFLMFSGQAEEAMRFYVDTFDQAEINELHKYGMGQSGKEGTVQQGVFSIHGQTILCMDSTLDQPFTFTPSFSLFITCDQESELNRVFDSLSEGGEILMPMDHYPFSKKFGWVNDRFGVSWQLSL</sequence>
<dbReference type="PANTHER" id="PTHR33990:SF4">
    <property type="entry name" value="PHNB-LIKE DOMAIN-CONTAINING PROTEIN"/>
    <property type="match status" value="1"/>
</dbReference>
<feature type="domain" description="PhnB-like" evidence="1">
    <location>
        <begin position="4"/>
        <end position="127"/>
    </location>
</feature>
<dbReference type="Gene3D" id="3.30.720.110">
    <property type="match status" value="1"/>
</dbReference>
<protein>
    <submittedName>
        <fullName evidence="2">VOC family protein</fullName>
    </submittedName>
</protein>
<name>A0A9J6R7P0_9BACI</name>
<dbReference type="Gene3D" id="3.30.720.100">
    <property type="match status" value="1"/>
</dbReference>
<dbReference type="SUPFAM" id="SSF54593">
    <property type="entry name" value="Glyoxalase/Bleomycin resistance protein/Dihydroxybiphenyl dioxygenase"/>
    <property type="match status" value="1"/>
</dbReference>
<gene>
    <name evidence="2" type="ORF">OWO01_00295</name>
</gene>
<proteinExistence type="predicted"/>
<reference evidence="2" key="1">
    <citation type="submission" date="2022-11" db="EMBL/GenBank/DDBJ databases">
        <title>WGS of Natronobacillus azotifigens 24KS-1, an anaerobic diazotrophic haloalkaliphile from soda-rich habitats.</title>
        <authorList>
            <person name="Sorokin D.Y."/>
            <person name="Merkel A.Y."/>
        </authorList>
    </citation>
    <scope>NUCLEOTIDE SEQUENCE</scope>
    <source>
        <strain evidence="2">24KS-1</strain>
    </source>
</reference>
<organism evidence="2 3">
    <name type="scientific">Natronobacillus azotifigens</name>
    <dbReference type="NCBI Taxonomy" id="472978"/>
    <lineage>
        <taxon>Bacteria</taxon>
        <taxon>Bacillati</taxon>
        <taxon>Bacillota</taxon>
        <taxon>Bacilli</taxon>
        <taxon>Bacillales</taxon>
        <taxon>Bacillaceae</taxon>
        <taxon>Natronobacillus</taxon>
    </lineage>
</organism>
<dbReference type="PIRSF" id="PIRSF021700">
    <property type="entry name" value="3_dmu_93_MTrfase"/>
    <property type="match status" value="1"/>
</dbReference>
<dbReference type="CDD" id="cd06588">
    <property type="entry name" value="PhnB_like"/>
    <property type="match status" value="1"/>
</dbReference>
<evidence type="ECO:0000313" key="2">
    <source>
        <dbReference type="EMBL" id="MCZ0701648.1"/>
    </source>
</evidence>
<accession>A0A9J6R7P0</accession>
<evidence type="ECO:0000313" key="3">
    <source>
        <dbReference type="Proteomes" id="UP001084197"/>
    </source>
</evidence>
<dbReference type="InterPro" id="IPR009725">
    <property type="entry name" value="3_dmu_93_MTrfase"/>
</dbReference>
<dbReference type="AlphaFoldDB" id="A0A9J6R7P0"/>
<keyword evidence="3" id="KW-1185">Reference proteome</keyword>
<dbReference type="InterPro" id="IPR029068">
    <property type="entry name" value="Glyas_Bleomycin-R_OHBP_Dase"/>
</dbReference>
<dbReference type="InterPro" id="IPR028973">
    <property type="entry name" value="PhnB-like"/>
</dbReference>
<evidence type="ECO:0000259" key="1">
    <source>
        <dbReference type="Pfam" id="PF06983"/>
    </source>
</evidence>
<dbReference type="RefSeq" id="WP_268778416.1">
    <property type="nucleotide sequence ID" value="NZ_JAPRAT010000001.1"/>
</dbReference>
<dbReference type="Proteomes" id="UP001084197">
    <property type="component" value="Unassembled WGS sequence"/>
</dbReference>
<dbReference type="Pfam" id="PF06983">
    <property type="entry name" value="3-dmu-9_3-mt"/>
    <property type="match status" value="1"/>
</dbReference>